<protein>
    <submittedName>
        <fullName evidence="3">Uncharacterized protein</fullName>
    </submittedName>
</protein>
<evidence type="ECO:0000313" key="3">
    <source>
        <dbReference type="EMBL" id="KAK7918776.1"/>
    </source>
</evidence>
<feature type="compositionally biased region" description="Basic and acidic residues" evidence="2">
    <location>
        <begin position="200"/>
        <end position="224"/>
    </location>
</feature>
<dbReference type="EMBL" id="JBBPFD010000007">
    <property type="protein sequence ID" value="KAK7918776.1"/>
    <property type="molecule type" value="Genomic_DNA"/>
</dbReference>
<feature type="compositionally biased region" description="Basic and acidic residues" evidence="2">
    <location>
        <begin position="253"/>
        <end position="264"/>
    </location>
</feature>
<gene>
    <name evidence="3" type="ORF">WMY93_010060</name>
</gene>
<evidence type="ECO:0000256" key="2">
    <source>
        <dbReference type="SAM" id="MobiDB-lite"/>
    </source>
</evidence>
<proteinExistence type="predicted"/>
<organism evidence="3 4">
    <name type="scientific">Mugilogobius chulae</name>
    <name type="common">yellowstripe goby</name>
    <dbReference type="NCBI Taxonomy" id="88201"/>
    <lineage>
        <taxon>Eukaryota</taxon>
        <taxon>Metazoa</taxon>
        <taxon>Chordata</taxon>
        <taxon>Craniata</taxon>
        <taxon>Vertebrata</taxon>
        <taxon>Euteleostomi</taxon>
        <taxon>Actinopterygii</taxon>
        <taxon>Neopterygii</taxon>
        <taxon>Teleostei</taxon>
        <taxon>Neoteleostei</taxon>
        <taxon>Acanthomorphata</taxon>
        <taxon>Gobiaria</taxon>
        <taxon>Gobiiformes</taxon>
        <taxon>Gobioidei</taxon>
        <taxon>Gobiidae</taxon>
        <taxon>Gobionellinae</taxon>
        <taxon>Mugilogobius</taxon>
    </lineage>
</organism>
<keyword evidence="4" id="KW-1185">Reference proteome</keyword>
<feature type="coiled-coil region" evidence="1">
    <location>
        <begin position="131"/>
        <end position="161"/>
    </location>
</feature>
<accession>A0AAW0PHS7</accession>
<sequence>MRKNANLVPDHVVFCCVLAVDVVASSELKLKTTKHVRKRRAENSGAGALTGGCGGDFLRCFERTIAEFEEELRRSKEENPEETGAVSLERVFRSNQRVLELLGAKAKNMSANLALKTLVQERLTAAAEEIFALFERTIAEFEEELRRSKEENQKKQELLEAVLNPSVVLFRESVQIQPTSPGAGLNPGLNQDLETPQTQIKEEPEEPRVKQEEEQRCDQVKTEESLQLQQKQTELREETQEEDASTETQFQPEPEKNQTKTRLDKQKRRQHRDTISAGA</sequence>
<evidence type="ECO:0000313" key="4">
    <source>
        <dbReference type="Proteomes" id="UP001460270"/>
    </source>
</evidence>
<evidence type="ECO:0000256" key="1">
    <source>
        <dbReference type="SAM" id="Coils"/>
    </source>
</evidence>
<dbReference type="AlphaFoldDB" id="A0AAW0PHS7"/>
<comment type="caution">
    <text evidence="3">The sequence shown here is derived from an EMBL/GenBank/DDBJ whole genome shotgun (WGS) entry which is preliminary data.</text>
</comment>
<dbReference type="Proteomes" id="UP001460270">
    <property type="component" value="Unassembled WGS sequence"/>
</dbReference>
<keyword evidence="1" id="KW-0175">Coiled coil</keyword>
<name>A0AAW0PHS7_9GOBI</name>
<feature type="region of interest" description="Disordered" evidence="2">
    <location>
        <begin position="199"/>
        <end position="279"/>
    </location>
</feature>
<reference evidence="4" key="1">
    <citation type="submission" date="2024-04" db="EMBL/GenBank/DDBJ databases">
        <title>Salinicola lusitanus LLJ914,a marine bacterium isolated from the Okinawa Trough.</title>
        <authorList>
            <person name="Li J."/>
        </authorList>
    </citation>
    <scope>NUCLEOTIDE SEQUENCE [LARGE SCALE GENOMIC DNA]</scope>
</reference>